<evidence type="ECO:0000256" key="1">
    <source>
        <dbReference type="SAM" id="SignalP"/>
    </source>
</evidence>
<dbReference type="EMBL" id="JABANE010000277">
    <property type="protein sequence ID" value="NME72987.1"/>
    <property type="molecule type" value="Genomic_DNA"/>
</dbReference>
<dbReference type="Gene3D" id="2.130.10.10">
    <property type="entry name" value="YVTN repeat-like/Quinoprotein amine dehydrogenase"/>
    <property type="match status" value="1"/>
</dbReference>
<name>A0A7X9XDL8_9BACT</name>
<evidence type="ECO:0008006" key="4">
    <source>
        <dbReference type="Google" id="ProtNLM"/>
    </source>
</evidence>
<evidence type="ECO:0000313" key="3">
    <source>
        <dbReference type="Proteomes" id="UP000576082"/>
    </source>
</evidence>
<protein>
    <recommendedName>
        <fullName evidence="4">WD40 repeat domain-containing protein</fullName>
    </recommendedName>
</protein>
<accession>A0A7X9XDL8</accession>
<evidence type="ECO:0000313" key="2">
    <source>
        <dbReference type="EMBL" id="NME72987.1"/>
    </source>
</evidence>
<comment type="caution">
    <text evidence="2">The sequence shown here is derived from an EMBL/GenBank/DDBJ whole genome shotgun (WGS) entry which is preliminary data.</text>
</comment>
<keyword evidence="1" id="KW-0732">Signal</keyword>
<proteinExistence type="predicted"/>
<dbReference type="InterPro" id="IPR015943">
    <property type="entry name" value="WD40/YVTN_repeat-like_dom_sf"/>
</dbReference>
<dbReference type="AlphaFoldDB" id="A0A7X9XDL8"/>
<dbReference type="Proteomes" id="UP000576082">
    <property type="component" value="Unassembled WGS sequence"/>
</dbReference>
<feature type="chain" id="PRO_5031090201" description="WD40 repeat domain-containing protein" evidence="1">
    <location>
        <begin position="20"/>
        <end position="367"/>
    </location>
</feature>
<organism evidence="2 3">
    <name type="scientific">Flammeovirga aprica JL-4</name>
    <dbReference type="NCBI Taxonomy" id="694437"/>
    <lineage>
        <taxon>Bacteria</taxon>
        <taxon>Pseudomonadati</taxon>
        <taxon>Bacteroidota</taxon>
        <taxon>Cytophagia</taxon>
        <taxon>Cytophagales</taxon>
        <taxon>Flammeovirgaceae</taxon>
        <taxon>Flammeovirga</taxon>
    </lineage>
</organism>
<dbReference type="SUPFAM" id="SSF101898">
    <property type="entry name" value="NHL repeat"/>
    <property type="match status" value="1"/>
</dbReference>
<dbReference type="RefSeq" id="WP_169661139.1">
    <property type="nucleotide sequence ID" value="NZ_JABANE010000277.1"/>
</dbReference>
<reference evidence="2 3" key="1">
    <citation type="submission" date="2020-04" db="EMBL/GenBank/DDBJ databases">
        <title>Flammeovirga sp. SR4, a novel species isolated from seawater.</title>
        <authorList>
            <person name="Wang X."/>
        </authorList>
    </citation>
    <scope>NUCLEOTIDE SEQUENCE [LARGE SCALE GENOMIC DNA]</scope>
    <source>
        <strain evidence="2 3">ATCC 23126</strain>
    </source>
</reference>
<feature type="signal peptide" evidence="1">
    <location>
        <begin position="1"/>
        <end position="19"/>
    </location>
</feature>
<keyword evidence="3" id="KW-1185">Reference proteome</keyword>
<sequence length="367" mass="42084">MRKIILIFLFFSIALDSSAQTDSLKKVNPSFTKMLVGKENIYALNSSGQLHVWDLKSLTRTFTSDTAVKYTSIAKDNSNKIYLGTAKGKIFTIDKNDYSIHLHLELKKDFSVTDIFFNSSDEIFLIVPYAVYDPIKDKNWTDFKHQPNGMIVSKRFLFFFRKRTNQYFDMPQYTFIDSQDRIWMTKSFGEFGGSIQIFDTQNRTELSADIDSLNFGLLFPKSVFEDKDQNVYITSGLQHFMNSGDIFKIINNTATKIYDSEDFSDTLETNPFGGGVFVGPGTYNPFDNKIYFATTDGFYRATIPSEGRIENPELIVKPELLWDREPLAIGVSMSVKRLDFTEDNRLVFLTSNNGIGIYDGKELKMIK</sequence>
<gene>
    <name evidence="2" type="ORF">HHU12_33840</name>
</gene>